<keyword evidence="1" id="KW-1133">Transmembrane helix</keyword>
<feature type="transmembrane region" description="Helical" evidence="1">
    <location>
        <begin position="5"/>
        <end position="22"/>
    </location>
</feature>
<feature type="transmembrane region" description="Helical" evidence="1">
    <location>
        <begin position="106"/>
        <end position="129"/>
    </location>
</feature>
<gene>
    <name evidence="2" type="ORF">Aargi30884_27290</name>
</gene>
<organism evidence="2 3">
    <name type="scientific">Amedibacterium intestinale</name>
    <dbReference type="NCBI Taxonomy" id="2583452"/>
    <lineage>
        <taxon>Bacteria</taxon>
        <taxon>Bacillati</taxon>
        <taxon>Bacillota</taxon>
        <taxon>Erysipelotrichia</taxon>
        <taxon>Erysipelotrichales</taxon>
        <taxon>Erysipelotrichaceae</taxon>
        <taxon>Amedibacterium</taxon>
    </lineage>
</organism>
<reference evidence="3" key="1">
    <citation type="submission" date="2019-05" db="EMBL/GenBank/DDBJ databases">
        <title>Complete genome sequencing of Absiella argi strain JCM 30884.</title>
        <authorList>
            <person name="Sakamoto M."/>
            <person name="Murakami T."/>
            <person name="Mori H."/>
        </authorList>
    </citation>
    <scope>NUCLEOTIDE SEQUENCE [LARGE SCALE GENOMIC DNA]</scope>
    <source>
        <strain evidence="3">JCM 30884</strain>
    </source>
</reference>
<feature type="transmembrane region" description="Helical" evidence="1">
    <location>
        <begin position="42"/>
        <end position="62"/>
    </location>
</feature>
<dbReference type="Proteomes" id="UP000464754">
    <property type="component" value="Chromosome"/>
</dbReference>
<keyword evidence="1" id="KW-0812">Transmembrane</keyword>
<keyword evidence="3" id="KW-1185">Reference proteome</keyword>
<dbReference type="KEGG" id="aarg:Aargi30884_27290"/>
<dbReference type="Pfam" id="PF11070">
    <property type="entry name" value="DUF2871"/>
    <property type="match status" value="1"/>
</dbReference>
<feature type="transmembrane region" description="Helical" evidence="1">
    <location>
        <begin position="74"/>
        <end position="94"/>
    </location>
</feature>
<dbReference type="AlphaFoldDB" id="A0A6N4TKR0"/>
<dbReference type="RefSeq" id="WP_118277429.1">
    <property type="nucleotide sequence ID" value="NZ_AP019695.1"/>
</dbReference>
<protein>
    <submittedName>
        <fullName evidence="2">Membrane protein</fullName>
    </submittedName>
</protein>
<evidence type="ECO:0000313" key="3">
    <source>
        <dbReference type="Proteomes" id="UP000464754"/>
    </source>
</evidence>
<proteinExistence type="predicted"/>
<evidence type="ECO:0000313" key="2">
    <source>
        <dbReference type="EMBL" id="BBK23826.1"/>
    </source>
</evidence>
<accession>A0A6N4TKR0</accession>
<keyword evidence="1" id="KW-0472">Membrane</keyword>
<sequence length="139" mass="15472">MKKIYTASFIYFLLAMAGGVFYREFTKIFNFTGITTLSYVHVHFLVLGTFLFLLLLVLAKNFSILDSKWFSRFFIVYNIGLPVMVGMFILRGILQVTGSGITSGMNGMIAGIGGVSHILLFVALCMMFASIKQAIKEAK</sequence>
<dbReference type="InterPro" id="IPR021299">
    <property type="entry name" value="DUF2871"/>
</dbReference>
<evidence type="ECO:0000256" key="1">
    <source>
        <dbReference type="SAM" id="Phobius"/>
    </source>
</evidence>
<dbReference type="EMBL" id="AP019695">
    <property type="protein sequence ID" value="BBK23826.1"/>
    <property type="molecule type" value="Genomic_DNA"/>
</dbReference>
<name>A0A6N4TKR0_9FIRM</name>